<organism evidence="10">
    <name type="scientific">Anthurium amnicola</name>
    <dbReference type="NCBI Taxonomy" id="1678845"/>
    <lineage>
        <taxon>Eukaryota</taxon>
        <taxon>Viridiplantae</taxon>
        <taxon>Streptophyta</taxon>
        <taxon>Embryophyta</taxon>
        <taxon>Tracheophyta</taxon>
        <taxon>Spermatophyta</taxon>
        <taxon>Magnoliopsida</taxon>
        <taxon>Liliopsida</taxon>
        <taxon>Araceae</taxon>
        <taxon>Pothoideae</taxon>
        <taxon>Potheae</taxon>
        <taxon>Anthurium</taxon>
    </lineage>
</organism>
<reference evidence="10" key="1">
    <citation type="submission" date="2015-07" db="EMBL/GenBank/DDBJ databases">
        <title>Transcriptome Assembly of Anthurium amnicola.</title>
        <authorList>
            <person name="Suzuki J."/>
        </authorList>
    </citation>
    <scope>NUCLEOTIDE SEQUENCE</scope>
</reference>
<comment type="catalytic activity">
    <reaction evidence="1">
        <text>a 1-acyl-sn-glycero-3-phosphate + an acyl-CoA = a 1,2-diacyl-sn-glycero-3-phosphate + CoA</text>
        <dbReference type="Rhea" id="RHEA:19709"/>
        <dbReference type="ChEBI" id="CHEBI:57287"/>
        <dbReference type="ChEBI" id="CHEBI:57970"/>
        <dbReference type="ChEBI" id="CHEBI:58342"/>
        <dbReference type="ChEBI" id="CHEBI:58608"/>
        <dbReference type="EC" id="2.3.1.51"/>
    </reaction>
</comment>
<evidence type="ECO:0000256" key="6">
    <source>
        <dbReference type="ARBA" id="ARBA00022679"/>
    </source>
</evidence>
<dbReference type="Pfam" id="PF01553">
    <property type="entry name" value="Acyltransferase"/>
    <property type="match status" value="1"/>
</dbReference>
<sequence length="381" mass="43995">MEIQEPLNSSNWPRHRPLTPFHMLRGALLLLINLSSAFMVLVFLAPVTTVLVRLFSIHHSRIATSFLFGMWLSLWPFMFEKINKTKVVFSGETVPEKERALILANHRTEVDWMFLWGLAARKDHLGYIRYVLKSSLMKLPVFGWAFHILEFIPVERKWEIDEPNMRHILSTYKDPDDPLWLAVFPEGTDFTEQKCIRSQQFAAENGLPILRNVLLPKTRGFYTCYETLRCSIDAVYDVTIAYKHRCPLFRDIVFGVDPSEVHIHVKRIPVHEIPISENDTATWLIERFRIKDHLLSDFTIQGHFPNQGTEGDLLTLKYLAISAVIIVVTLMCTYLSIFSSVWFKIYIIASCSYLASATYFNIRPPPILASIKALCFGVKSV</sequence>
<name>A0A1D1ZDH5_9ARAE</name>
<dbReference type="GO" id="GO:0016024">
    <property type="term" value="P:CDP-diacylglycerol biosynthetic process"/>
    <property type="evidence" value="ECO:0007669"/>
    <property type="project" value="UniProtKB-UniPathway"/>
</dbReference>
<dbReference type="GO" id="GO:0003841">
    <property type="term" value="F:1-acylglycerol-3-phosphate O-acyltransferase activity"/>
    <property type="evidence" value="ECO:0007669"/>
    <property type="project" value="UniProtKB-EC"/>
</dbReference>
<evidence type="ECO:0000256" key="1">
    <source>
        <dbReference type="ARBA" id="ARBA00001141"/>
    </source>
</evidence>
<dbReference type="PANTHER" id="PTHR10983">
    <property type="entry name" value="1-ACYLGLYCEROL-3-PHOSPHATE ACYLTRANSFERASE-RELATED"/>
    <property type="match status" value="1"/>
</dbReference>
<dbReference type="SMART" id="SM00563">
    <property type="entry name" value="PlsC"/>
    <property type="match status" value="1"/>
</dbReference>
<feature type="domain" description="Phospholipid/glycerol acyltransferase" evidence="9">
    <location>
        <begin position="100"/>
        <end position="222"/>
    </location>
</feature>
<dbReference type="UniPathway" id="UPA00557">
    <property type="reaction ID" value="UER00613"/>
</dbReference>
<keyword evidence="8" id="KW-1133">Transmembrane helix</keyword>
<comment type="pathway">
    <text evidence="3">Lipid metabolism.</text>
</comment>
<keyword evidence="8" id="KW-0472">Membrane</keyword>
<dbReference type="EMBL" id="GDJX01003019">
    <property type="protein sequence ID" value="JAT64917.1"/>
    <property type="molecule type" value="Transcribed_RNA"/>
</dbReference>
<evidence type="ECO:0000256" key="8">
    <source>
        <dbReference type="SAM" id="Phobius"/>
    </source>
</evidence>
<evidence type="ECO:0000256" key="2">
    <source>
        <dbReference type="ARBA" id="ARBA00004728"/>
    </source>
</evidence>
<dbReference type="EC" id="2.3.1.51" evidence="5"/>
<accession>A0A1D1ZDH5</accession>
<comment type="pathway">
    <text evidence="2">Phospholipid metabolism; CDP-diacylglycerol biosynthesis; CDP-diacylglycerol from sn-glycerol 3-phosphate: step 2/3.</text>
</comment>
<keyword evidence="7 10" id="KW-0012">Acyltransferase</keyword>
<evidence type="ECO:0000256" key="7">
    <source>
        <dbReference type="ARBA" id="ARBA00023315"/>
    </source>
</evidence>
<evidence type="ECO:0000256" key="3">
    <source>
        <dbReference type="ARBA" id="ARBA00005189"/>
    </source>
</evidence>
<keyword evidence="8" id="KW-0812">Transmembrane</keyword>
<evidence type="ECO:0000259" key="9">
    <source>
        <dbReference type="SMART" id="SM00563"/>
    </source>
</evidence>
<dbReference type="Pfam" id="PF16076">
    <property type="entry name" value="Acyltransf_C"/>
    <property type="match status" value="1"/>
</dbReference>
<dbReference type="AlphaFoldDB" id="A0A1D1ZDH5"/>
<dbReference type="PANTHER" id="PTHR10983:SF16">
    <property type="entry name" value="LYSOCARDIOLIPIN ACYLTRANSFERASE 1"/>
    <property type="match status" value="1"/>
</dbReference>
<evidence type="ECO:0000256" key="4">
    <source>
        <dbReference type="ARBA" id="ARBA00008655"/>
    </source>
</evidence>
<feature type="transmembrane region" description="Helical" evidence="8">
    <location>
        <begin position="62"/>
        <end position="79"/>
    </location>
</feature>
<dbReference type="SUPFAM" id="SSF69593">
    <property type="entry name" value="Glycerol-3-phosphate (1)-acyltransferase"/>
    <property type="match status" value="1"/>
</dbReference>
<dbReference type="InterPro" id="IPR032098">
    <property type="entry name" value="Acyltransf_C"/>
</dbReference>
<keyword evidence="6 10" id="KW-0808">Transferase</keyword>
<evidence type="ECO:0000313" key="10">
    <source>
        <dbReference type="EMBL" id="JAT64917.1"/>
    </source>
</evidence>
<comment type="similarity">
    <text evidence="4">Belongs to the 1-acyl-sn-glycerol-3-phosphate acyltransferase family.</text>
</comment>
<proteinExistence type="inferred from homology"/>
<feature type="transmembrane region" description="Helical" evidence="8">
    <location>
        <begin position="28"/>
        <end position="56"/>
    </location>
</feature>
<dbReference type="GO" id="GO:0012505">
    <property type="term" value="C:endomembrane system"/>
    <property type="evidence" value="ECO:0007669"/>
    <property type="project" value="TreeGrafter"/>
</dbReference>
<gene>
    <name evidence="10" type="primary">LPAT5_1</name>
    <name evidence="10" type="ORF">g.69359</name>
</gene>
<dbReference type="CDD" id="cd07990">
    <property type="entry name" value="LPLAT_LCLAT1-like"/>
    <property type="match status" value="1"/>
</dbReference>
<feature type="transmembrane region" description="Helical" evidence="8">
    <location>
        <begin position="318"/>
        <end position="337"/>
    </location>
</feature>
<dbReference type="InterPro" id="IPR002123">
    <property type="entry name" value="Plipid/glycerol_acylTrfase"/>
</dbReference>
<evidence type="ECO:0000256" key="5">
    <source>
        <dbReference type="ARBA" id="ARBA00013211"/>
    </source>
</evidence>
<protein>
    <recommendedName>
        <fullName evidence="5">1-acylglycerol-3-phosphate O-acyltransferase</fullName>
        <ecNumber evidence="5">2.3.1.51</ecNumber>
    </recommendedName>
</protein>